<dbReference type="Gene3D" id="1.10.10.10">
    <property type="entry name" value="Winged helix-like DNA-binding domain superfamily/Winged helix DNA-binding domain"/>
    <property type="match status" value="1"/>
</dbReference>
<keyword evidence="3" id="KW-0158">Chromosome</keyword>
<feature type="compositionally biased region" description="Basic and acidic residues" evidence="4">
    <location>
        <begin position="87"/>
        <end position="97"/>
    </location>
</feature>
<feature type="domain" description="H15" evidence="5">
    <location>
        <begin position="16"/>
        <end position="89"/>
    </location>
</feature>
<dbReference type="Pfam" id="PF00538">
    <property type="entry name" value="Linker_histone"/>
    <property type="match status" value="1"/>
</dbReference>
<evidence type="ECO:0000313" key="7">
    <source>
        <dbReference type="Proteomes" id="UP000274922"/>
    </source>
</evidence>
<evidence type="ECO:0000256" key="4">
    <source>
        <dbReference type="SAM" id="MobiDB-lite"/>
    </source>
</evidence>
<dbReference type="OrthoDB" id="1110759at2759"/>
<evidence type="ECO:0000256" key="3">
    <source>
        <dbReference type="RuleBase" id="RU003894"/>
    </source>
</evidence>
<dbReference type="Proteomes" id="UP000274922">
    <property type="component" value="Unassembled WGS sequence"/>
</dbReference>
<organism evidence="6 7">
    <name type="scientific">Caulochytrium protostelioides</name>
    <dbReference type="NCBI Taxonomy" id="1555241"/>
    <lineage>
        <taxon>Eukaryota</taxon>
        <taxon>Fungi</taxon>
        <taxon>Fungi incertae sedis</taxon>
        <taxon>Chytridiomycota</taxon>
        <taxon>Chytridiomycota incertae sedis</taxon>
        <taxon>Chytridiomycetes</taxon>
        <taxon>Caulochytriales</taxon>
        <taxon>Caulochytriaceae</taxon>
        <taxon>Caulochytrium</taxon>
    </lineage>
</organism>
<dbReference type="InterPro" id="IPR005818">
    <property type="entry name" value="Histone_H1/H5_H15"/>
</dbReference>
<dbReference type="GO" id="GO:0030527">
    <property type="term" value="F:structural constituent of chromatin"/>
    <property type="evidence" value="ECO:0007669"/>
    <property type="project" value="InterPro"/>
</dbReference>
<feature type="compositionally biased region" description="Basic residues" evidence="4">
    <location>
        <begin position="163"/>
        <end position="172"/>
    </location>
</feature>
<dbReference type="InterPro" id="IPR036388">
    <property type="entry name" value="WH-like_DNA-bd_sf"/>
</dbReference>
<evidence type="ECO:0000313" key="6">
    <source>
        <dbReference type="EMBL" id="RKO99236.1"/>
    </source>
</evidence>
<protein>
    <recommendedName>
        <fullName evidence="1">Histone H1</fullName>
    </recommendedName>
</protein>
<dbReference type="InterPro" id="IPR005819">
    <property type="entry name" value="H1/H5"/>
</dbReference>
<dbReference type="GO" id="GO:0006334">
    <property type="term" value="P:nucleosome assembly"/>
    <property type="evidence" value="ECO:0007669"/>
    <property type="project" value="InterPro"/>
</dbReference>
<accession>A0A4P9X2W8</accession>
<dbReference type="GO" id="GO:0005634">
    <property type="term" value="C:nucleus"/>
    <property type="evidence" value="ECO:0007669"/>
    <property type="project" value="UniProtKB-SubCell"/>
</dbReference>
<keyword evidence="7" id="KW-1185">Reference proteome</keyword>
<feature type="compositionally biased region" description="Basic and acidic residues" evidence="4">
    <location>
        <begin position="193"/>
        <end position="204"/>
    </location>
</feature>
<evidence type="ECO:0000256" key="2">
    <source>
        <dbReference type="ARBA" id="ARBA00023125"/>
    </source>
</evidence>
<dbReference type="AlphaFoldDB" id="A0A4P9X2W8"/>
<proteinExistence type="inferred from homology"/>
<name>A0A4P9X2W8_9FUNG</name>
<dbReference type="PROSITE" id="PS51504">
    <property type="entry name" value="H15"/>
    <property type="match status" value="1"/>
</dbReference>
<keyword evidence="2 3" id="KW-0238">DNA-binding</keyword>
<dbReference type="SMART" id="SM00526">
    <property type="entry name" value="H15"/>
    <property type="match status" value="1"/>
</dbReference>
<dbReference type="STRING" id="1555241.A0A4P9X2W8"/>
<feature type="compositionally biased region" description="Low complexity" evidence="4">
    <location>
        <begin position="126"/>
        <end position="162"/>
    </location>
</feature>
<comment type="subcellular location">
    <subcellularLocation>
        <location evidence="3">Nucleus</location>
    </subcellularLocation>
</comment>
<dbReference type="SUPFAM" id="SSF46785">
    <property type="entry name" value="Winged helix' DNA-binding domain"/>
    <property type="match status" value="1"/>
</dbReference>
<feature type="compositionally biased region" description="Low complexity" evidence="4">
    <location>
        <begin position="173"/>
        <end position="184"/>
    </location>
</feature>
<dbReference type="GO" id="GO:0003677">
    <property type="term" value="F:DNA binding"/>
    <property type="evidence" value="ECO:0007669"/>
    <property type="project" value="UniProtKB-KW"/>
</dbReference>
<keyword evidence="3" id="KW-0539">Nucleus</keyword>
<dbReference type="PRINTS" id="PR00624">
    <property type="entry name" value="HISTONEH5"/>
</dbReference>
<reference evidence="7" key="1">
    <citation type="journal article" date="2018" name="Nat. Microbiol.">
        <title>Leveraging single-cell genomics to expand the fungal tree of life.</title>
        <authorList>
            <person name="Ahrendt S.R."/>
            <person name="Quandt C.A."/>
            <person name="Ciobanu D."/>
            <person name="Clum A."/>
            <person name="Salamov A."/>
            <person name="Andreopoulos B."/>
            <person name="Cheng J.F."/>
            <person name="Woyke T."/>
            <person name="Pelin A."/>
            <person name="Henrissat B."/>
            <person name="Reynolds N.K."/>
            <person name="Benny G.L."/>
            <person name="Smith M.E."/>
            <person name="James T.Y."/>
            <person name="Grigoriev I.V."/>
        </authorList>
    </citation>
    <scope>NUCLEOTIDE SEQUENCE [LARGE SCALE GENOMIC DNA]</scope>
    <source>
        <strain evidence="7">ATCC 52028</strain>
    </source>
</reference>
<gene>
    <name evidence="6" type="ORF">CXG81DRAFT_20655</name>
</gene>
<dbReference type="EMBL" id="ML014305">
    <property type="protein sequence ID" value="RKO99236.1"/>
    <property type="molecule type" value="Genomic_DNA"/>
</dbReference>
<feature type="compositionally biased region" description="Basic residues" evidence="4">
    <location>
        <begin position="114"/>
        <end position="125"/>
    </location>
</feature>
<comment type="similarity">
    <text evidence="3">Belongs to the histone H1/H5 family.</text>
</comment>
<evidence type="ECO:0000259" key="5">
    <source>
        <dbReference type="PROSITE" id="PS51504"/>
    </source>
</evidence>
<dbReference type="InterPro" id="IPR036390">
    <property type="entry name" value="WH_DNA-bd_sf"/>
</dbReference>
<sequence length="204" mass="20629">MSTAVAAPAPASAAPKSLTYKQMVVEALLNVKDRKGPSRASIKKYILATFPATNENSVDQHLAKTLKAGEADGSFVKPVPASPRYKLSDAAKTEATAKKTAVKKVRKAAEKAPAKKTVKAAKPKAAKASGAGAVKKAPKSPKAVATAKVGAKAAKPKAGAKATKPKAAKPKAAKAAAAGAVTKPKAPKKPAAKKADKVEKAPAK</sequence>
<evidence type="ECO:0000256" key="1">
    <source>
        <dbReference type="ARBA" id="ARBA00020833"/>
    </source>
</evidence>
<feature type="region of interest" description="Disordered" evidence="4">
    <location>
        <begin position="87"/>
        <end position="204"/>
    </location>
</feature>
<dbReference type="GO" id="GO:0000786">
    <property type="term" value="C:nucleosome"/>
    <property type="evidence" value="ECO:0007669"/>
    <property type="project" value="InterPro"/>
</dbReference>